<feature type="domain" description="Glucose-6-phosphate dehydrogenase NAD-binding" evidence="8">
    <location>
        <begin position="11"/>
        <end position="188"/>
    </location>
</feature>
<evidence type="ECO:0000256" key="7">
    <source>
        <dbReference type="HAMAP-Rule" id="MF_00966"/>
    </source>
</evidence>
<comment type="caution">
    <text evidence="10">The sequence shown here is derived from an EMBL/GenBank/DDBJ whole genome shotgun (WGS) entry which is preliminary data.</text>
</comment>
<dbReference type="PANTHER" id="PTHR23429:SF0">
    <property type="entry name" value="GLUCOSE-6-PHOSPHATE 1-DEHYDROGENASE"/>
    <property type="match status" value="1"/>
</dbReference>
<feature type="binding site" evidence="7">
    <location>
        <position position="150"/>
    </location>
    <ligand>
        <name>NADP(+)</name>
        <dbReference type="ChEBI" id="CHEBI:58349"/>
    </ligand>
</feature>
<dbReference type="Pfam" id="PF00479">
    <property type="entry name" value="G6PD_N"/>
    <property type="match status" value="1"/>
</dbReference>
<dbReference type="Proteomes" id="UP000051922">
    <property type="component" value="Unassembled WGS sequence"/>
</dbReference>
<keyword evidence="3 7" id="KW-0313">Glucose metabolism</keyword>
<dbReference type="InterPro" id="IPR036291">
    <property type="entry name" value="NAD(P)-bd_dom_sf"/>
</dbReference>
<feature type="binding site" evidence="7">
    <location>
        <position position="47"/>
    </location>
    <ligand>
        <name>NADP(+)</name>
        <dbReference type="ChEBI" id="CHEBI:58349"/>
    </ligand>
</feature>
<feature type="binding site" evidence="7">
    <location>
        <position position="218"/>
    </location>
    <ligand>
        <name>substrate</name>
    </ligand>
</feature>
<organism evidence="10 11">
    <name type="scientific">Lacticaseibacillus pantheris DSM 15945 = JCM 12539 = NBRC 106106</name>
    <dbReference type="NCBI Taxonomy" id="1423783"/>
    <lineage>
        <taxon>Bacteria</taxon>
        <taxon>Bacillati</taxon>
        <taxon>Bacillota</taxon>
        <taxon>Bacilli</taxon>
        <taxon>Lactobacillales</taxon>
        <taxon>Lactobacillaceae</taxon>
        <taxon>Lacticaseibacillus</taxon>
    </lineage>
</organism>
<evidence type="ECO:0000259" key="9">
    <source>
        <dbReference type="Pfam" id="PF02781"/>
    </source>
</evidence>
<dbReference type="PROSITE" id="PS00069">
    <property type="entry name" value="G6P_DEHYDROGENASE"/>
    <property type="match status" value="1"/>
</dbReference>
<comment type="pathway">
    <text evidence="1 7">Carbohydrate degradation; pentose phosphate pathway; D-ribulose 5-phosphate from D-glucose 6-phosphate (oxidative stage): step 1/3.</text>
</comment>
<evidence type="ECO:0000259" key="8">
    <source>
        <dbReference type="Pfam" id="PF00479"/>
    </source>
</evidence>
<dbReference type="UniPathway" id="UPA00115">
    <property type="reaction ID" value="UER00408"/>
</dbReference>
<dbReference type="GO" id="GO:0004345">
    <property type="term" value="F:glucose-6-phosphate dehydrogenase activity"/>
    <property type="evidence" value="ECO:0007669"/>
    <property type="project" value="UniProtKB-UniRule"/>
</dbReference>
<accession>A0A0R1TUV6</accession>
<dbReference type="SUPFAM" id="SSF55347">
    <property type="entry name" value="Glyceraldehyde-3-phosphate dehydrogenase-like, C-terminal domain"/>
    <property type="match status" value="1"/>
</dbReference>
<comment type="similarity">
    <text evidence="2 7">Belongs to the glucose-6-phosphate dehydrogenase family.</text>
</comment>
<dbReference type="NCBIfam" id="TIGR00871">
    <property type="entry name" value="zwf"/>
    <property type="match status" value="1"/>
</dbReference>
<dbReference type="GO" id="GO:0009051">
    <property type="term" value="P:pentose-phosphate shunt, oxidative branch"/>
    <property type="evidence" value="ECO:0007669"/>
    <property type="project" value="TreeGrafter"/>
</dbReference>
<dbReference type="OrthoDB" id="9802739at2"/>
<dbReference type="PRINTS" id="PR00079">
    <property type="entry name" value="G6PDHDRGNASE"/>
</dbReference>
<evidence type="ECO:0000313" key="10">
    <source>
        <dbReference type="EMBL" id="KRL85055.1"/>
    </source>
</evidence>
<reference evidence="10 11" key="1">
    <citation type="journal article" date="2015" name="Genome Announc.">
        <title>Expanding the biotechnology potential of lactobacilli through comparative genomics of 213 strains and associated genera.</title>
        <authorList>
            <person name="Sun Z."/>
            <person name="Harris H.M."/>
            <person name="McCann A."/>
            <person name="Guo C."/>
            <person name="Argimon S."/>
            <person name="Zhang W."/>
            <person name="Yang X."/>
            <person name="Jeffery I.B."/>
            <person name="Cooney J.C."/>
            <person name="Kagawa T.F."/>
            <person name="Liu W."/>
            <person name="Song Y."/>
            <person name="Salvetti E."/>
            <person name="Wrobel A."/>
            <person name="Rasinkangas P."/>
            <person name="Parkhill J."/>
            <person name="Rea M.C."/>
            <person name="O'Sullivan O."/>
            <person name="Ritari J."/>
            <person name="Douillard F.P."/>
            <person name="Paul Ross R."/>
            <person name="Yang R."/>
            <person name="Briner A.E."/>
            <person name="Felis G.E."/>
            <person name="de Vos W.M."/>
            <person name="Barrangou R."/>
            <person name="Klaenhammer T.R."/>
            <person name="Caufield P.W."/>
            <person name="Cui Y."/>
            <person name="Zhang H."/>
            <person name="O'Toole P.W."/>
        </authorList>
    </citation>
    <scope>NUCLEOTIDE SEQUENCE [LARGE SCALE GENOMIC DNA]</scope>
    <source>
        <strain evidence="10 11">DSM 15945</strain>
    </source>
</reference>
<dbReference type="GO" id="GO:0005829">
    <property type="term" value="C:cytosol"/>
    <property type="evidence" value="ECO:0007669"/>
    <property type="project" value="TreeGrafter"/>
</dbReference>
<evidence type="ECO:0000256" key="1">
    <source>
        <dbReference type="ARBA" id="ARBA00004937"/>
    </source>
</evidence>
<feature type="binding site" evidence="7">
    <location>
        <position position="180"/>
    </location>
    <ligand>
        <name>substrate</name>
    </ligand>
</feature>
<keyword evidence="4 7" id="KW-0521">NADP</keyword>
<dbReference type="AlphaFoldDB" id="A0A0R1TUV6"/>
<dbReference type="EMBL" id="AZFJ01000054">
    <property type="protein sequence ID" value="KRL85055.1"/>
    <property type="molecule type" value="Genomic_DNA"/>
</dbReference>
<feature type="binding site" evidence="7">
    <location>
        <position position="184"/>
    </location>
    <ligand>
        <name>substrate</name>
    </ligand>
</feature>
<evidence type="ECO:0000256" key="4">
    <source>
        <dbReference type="ARBA" id="ARBA00022857"/>
    </source>
</evidence>
<dbReference type="HAMAP" id="MF_00966">
    <property type="entry name" value="G6PD"/>
    <property type="match status" value="1"/>
</dbReference>
<evidence type="ECO:0000256" key="2">
    <source>
        <dbReference type="ARBA" id="ARBA00009975"/>
    </source>
</evidence>
<comment type="catalytic activity">
    <reaction evidence="7">
        <text>D-glucose 6-phosphate + NADP(+) = 6-phospho-D-glucono-1,5-lactone + NADPH + H(+)</text>
        <dbReference type="Rhea" id="RHEA:15841"/>
        <dbReference type="ChEBI" id="CHEBI:15378"/>
        <dbReference type="ChEBI" id="CHEBI:57783"/>
        <dbReference type="ChEBI" id="CHEBI:57955"/>
        <dbReference type="ChEBI" id="CHEBI:58349"/>
        <dbReference type="ChEBI" id="CHEBI:61548"/>
        <dbReference type="EC" id="1.1.1.49"/>
    </reaction>
</comment>
<feature type="binding site" evidence="7">
    <location>
        <position position="344"/>
    </location>
    <ligand>
        <name>substrate</name>
    </ligand>
</feature>
<dbReference type="PIRSF" id="PIRSF000110">
    <property type="entry name" value="G6PD"/>
    <property type="match status" value="1"/>
</dbReference>
<dbReference type="GO" id="GO:0050661">
    <property type="term" value="F:NADP binding"/>
    <property type="evidence" value="ECO:0007669"/>
    <property type="project" value="UniProtKB-UniRule"/>
</dbReference>
<dbReference type="InterPro" id="IPR022674">
    <property type="entry name" value="G6P_DH_NAD-bd"/>
</dbReference>
<feature type="binding site" evidence="7">
    <location>
        <begin position="13"/>
        <end position="20"/>
    </location>
    <ligand>
        <name>NADP(+)</name>
        <dbReference type="ChEBI" id="CHEBI:58349"/>
    </ligand>
</feature>
<name>A0A0R1TUV6_9LACO</name>
<dbReference type="InterPro" id="IPR019796">
    <property type="entry name" value="G6P_DH_AS"/>
</dbReference>
<evidence type="ECO:0000256" key="5">
    <source>
        <dbReference type="ARBA" id="ARBA00023002"/>
    </source>
</evidence>
<dbReference type="GO" id="GO:0006006">
    <property type="term" value="P:glucose metabolic process"/>
    <property type="evidence" value="ECO:0007669"/>
    <property type="project" value="UniProtKB-KW"/>
</dbReference>
<feature type="binding site" evidence="7">
    <location>
        <begin position="87"/>
        <end position="88"/>
    </location>
    <ligand>
        <name>NADP(+)</name>
        <dbReference type="ChEBI" id="CHEBI:58349"/>
    </ligand>
</feature>
<dbReference type="EC" id="1.1.1.49" evidence="7"/>
<dbReference type="PANTHER" id="PTHR23429">
    <property type="entry name" value="GLUCOSE-6-PHOSPHATE 1-DEHYDROGENASE G6PD"/>
    <property type="match status" value="1"/>
</dbReference>
<feature type="active site" description="Proton acceptor" evidence="7">
    <location>
        <position position="242"/>
    </location>
</feature>
<dbReference type="Pfam" id="PF02781">
    <property type="entry name" value="G6PD_C"/>
    <property type="match status" value="1"/>
</dbReference>
<dbReference type="Gene3D" id="3.40.50.720">
    <property type="entry name" value="NAD(P)-binding Rossmann-like Domain"/>
    <property type="match status" value="1"/>
</dbReference>
<evidence type="ECO:0000256" key="6">
    <source>
        <dbReference type="ARBA" id="ARBA00023277"/>
    </source>
</evidence>
<gene>
    <name evidence="7" type="primary">zwf</name>
    <name evidence="10" type="ORF">FC50_GL001848</name>
</gene>
<dbReference type="PATRIC" id="fig|1423783.4.peg.1893"/>
<protein>
    <recommendedName>
        <fullName evidence="7">Glucose-6-phosphate 1-dehydrogenase</fullName>
        <shortName evidence="7">G6PD</shortName>
        <ecNumber evidence="7">1.1.1.49</ecNumber>
    </recommendedName>
</protein>
<feature type="domain" description="Glucose-6-phosphate dehydrogenase C-terminal" evidence="9">
    <location>
        <begin position="191"/>
        <end position="484"/>
    </location>
</feature>
<dbReference type="SUPFAM" id="SSF51735">
    <property type="entry name" value="NAD(P)-binding Rossmann-fold domains"/>
    <property type="match status" value="1"/>
</dbReference>
<keyword evidence="5 7" id="KW-0560">Oxidoreductase</keyword>
<sequence>MTQEQASVITIFGGSGDLARRKLYPALFQLYRHGILHDHFAVIGTARRPWTNEYYRDVIATSLEGEAGAVSDSVHAFASHFYYQSHDVTDADHYVTLRKLSAQLDDKYSAGGNRLFYMAMAPQFFGIIASHIRSEQLLSASGYNRLVIEKPFGHDFDSAKELNDSINSAFDEDQIYRIDHYLGKEMVQSLMAIRFGNPVFKPIWNRDYVDNVQITLAEAVGVEERAGYYETAGALRDMVQNHIMQLIAYVAMPEPESLTPAAVHQAKRSILESLKPLTTAQAADNFVRGQYVGDTPDQRDYVQEDGVAADSKTETFVAGRIELTDSAWTGVPFYVRTGKHMTRKSTQITVNFKPTEHNIFAPVGCPDLSGNSLTIFVEPEEGYRLVVNSKQLGQDYHVGQFPLNFRHTANEIANAPEAYEHLIQDALAGNQTNFTRWHELKATWQYVDKIREAWDASPDMPTYESGSMGPSASDDLLAKYGDSWSWDGSAND</sequence>
<keyword evidence="6 7" id="KW-0119">Carbohydrate metabolism</keyword>
<comment type="function">
    <text evidence="7">Catalyzes the oxidation of glucose 6-phosphate to 6-phosphogluconolactone.</text>
</comment>
<dbReference type="InterPro" id="IPR001282">
    <property type="entry name" value="G6P_DH"/>
</dbReference>
<evidence type="ECO:0000313" key="11">
    <source>
        <dbReference type="Proteomes" id="UP000051922"/>
    </source>
</evidence>
<keyword evidence="11" id="KW-1185">Reference proteome</keyword>
<proteinExistence type="inferred from homology"/>
<dbReference type="InterPro" id="IPR022675">
    <property type="entry name" value="G6P_DH_C"/>
</dbReference>
<feature type="binding site" evidence="7">
    <location>
        <position position="339"/>
    </location>
    <ligand>
        <name>substrate</name>
    </ligand>
</feature>
<dbReference type="STRING" id="1423783.FC50_GL001848"/>
<dbReference type="Gene3D" id="3.30.360.10">
    <property type="entry name" value="Dihydrodipicolinate Reductase, domain 2"/>
    <property type="match status" value="1"/>
</dbReference>
<dbReference type="RefSeq" id="WP_056957031.1">
    <property type="nucleotide sequence ID" value="NZ_AZFJ01000054.1"/>
</dbReference>
<evidence type="ECO:0000256" key="3">
    <source>
        <dbReference type="ARBA" id="ARBA00022526"/>
    </source>
</evidence>
<feature type="binding site" evidence="7">
    <location>
        <position position="237"/>
    </location>
    <ligand>
        <name>substrate</name>
    </ligand>
</feature>